<evidence type="ECO:0000313" key="12">
    <source>
        <dbReference type="EMBL" id="MEV5507434.1"/>
    </source>
</evidence>
<evidence type="ECO:0000256" key="1">
    <source>
        <dbReference type="ARBA" id="ARBA00001947"/>
    </source>
</evidence>
<comment type="caution">
    <text evidence="12">The sequence shown here is derived from an EMBL/GenBank/DDBJ whole genome shotgun (WGS) entry which is preliminary data.</text>
</comment>
<comment type="similarity">
    <text evidence="2 8">Belongs to the peptidase M14 family.</text>
</comment>
<dbReference type="PANTHER" id="PTHR11705">
    <property type="entry name" value="PROTEASE FAMILY M14 CARBOXYPEPTIDASE A,B"/>
    <property type="match status" value="1"/>
</dbReference>
<feature type="region of interest" description="Disordered" evidence="9">
    <location>
        <begin position="267"/>
        <end position="293"/>
    </location>
</feature>
<keyword evidence="13" id="KW-1185">Reference proteome</keyword>
<accession>A0ABV3JYQ3</accession>
<evidence type="ECO:0000256" key="7">
    <source>
        <dbReference type="ARBA" id="ARBA00023049"/>
    </source>
</evidence>
<feature type="active site" description="Proton donor/acceptor" evidence="8">
    <location>
        <position position="382"/>
    </location>
</feature>
<keyword evidence="3" id="KW-0645">Protease</keyword>
<evidence type="ECO:0000256" key="2">
    <source>
        <dbReference type="ARBA" id="ARBA00005988"/>
    </source>
</evidence>
<dbReference type="InterPro" id="IPR033810">
    <property type="entry name" value="Carboxypeptidase_T"/>
</dbReference>
<keyword evidence="5" id="KW-0378">Hydrolase</keyword>
<comment type="cofactor">
    <cofactor evidence="1">
        <name>Zn(2+)</name>
        <dbReference type="ChEBI" id="CHEBI:29105"/>
    </cofactor>
</comment>
<dbReference type="RefSeq" id="WP_109278227.1">
    <property type="nucleotide sequence ID" value="NZ_JBFAUK010000008.1"/>
</dbReference>
<evidence type="ECO:0000259" key="11">
    <source>
        <dbReference type="PROSITE" id="PS52035"/>
    </source>
</evidence>
<dbReference type="PANTHER" id="PTHR11705:SF143">
    <property type="entry name" value="SLL0236 PROTEIN"/>
    <property type="match status" value="1"/>
</dbReference>
<dbReference type="EMBL" id="JBFAUK010000008">
    <property type="protein sequence ID" value="MEV5507434.1"/>
    <property type="molecule type" value="Genomic_DNA"/>
</dbReference>
<dbReference type="SMART" id="SM00631">
    <property type="entry name" value="Zn_pept"/>
    <property type="match status" value="1"/>
</dbReference>
<organism evidence="12 13">
    <name type="scientific">Streptomyces orinoci</name>
    <name type="common">Streptoverticillium orinoci</name>
    <dbReference type="NCBI Taxonomy" id="67339"/>
    <lineage>
        <taxon>Bacteria</taxon>
        <taxon>Bacillati</taxon>
        <taxon>Actinomycetota</taxon>
        <taxon>Actinomycetes</taxon>
        <taxon>Kitasatosporales</taxon>
        <taxon>Streptomycetaceae</taxon>
        <taxon>Streptomyces</taxon>
    </lineage>
</organism>
<dbReference type="Pfam" id="PF20773">
    <property type="entry name" value="InhA-like_MAM"/>
    <property type="match status" value="1"/>
</dbReference>
<gene>
    <name evidence="12" type="ORF">AB0L16_13260</name>
</gene>
<evidence type="ECO:0000313" key="13">
    <source>
        <dbReference type="Proteomes" id="UP001552594"/>
    </source>
</evidence>
<keyword evidence="10" id="KW-0732">Signal</keyword>
<dbReference type="Pfam" id="PF00246">
    <property type="entry name" value="Peptidase_M14"/>
    <property type="match status" value="1"/>
</dbReference>
<dbReference type="InterPro" id="IPR000834">
    <property type="entry name" value="Peptidase_M14"/>
</dbReference>
<feature type="domain" description="Peptidase M14" evidence="11">
    <location>
        <begin position="114"/>
        <end position="410"/>
    </location>
</feature>
<keyword evidence="7" id="KW-0482">Metalloprotease</keyword>
<protein>
    <submittedName>
        <fullName evidence="12">M14 family zinc carboxypeptidase</fullName>
    </submittedName>
</protein>
<evidence type="ECO:0000256" key="3">
    <source>
        <dbReference type="ARBA" id="ARBA00022670"/>
    </source>
</evidence>
<dbReference type="PRINTS" id="PR00765">
    <property type="entry name" value="CRBOXYPTASEA"/>
</dbReference>
<dbReference type="GO" id="GO:0004180">
    <property type="term" value="F:carboxypeptidase activity"/>
    <property type="evidence" value="ECO:0007669"/>
    <property type="project" value="UniProtKB-KW"/>
</dbReference>
<dbReference type="Gene3D" id="3.40.630.10">
    <property type="entry name" value="Zn peptidases"/>
    <property type="match status" value="1"/>
</dbReference>
<keyword evidence="6" id="KW-0862">Zinc</keyword>
<evidence type="ECO:0000256" key="8">
    <source>
        <dbReference type="PROSITE-ProRule" id="PRU01379"/>
    </source>
</evidence>
<dbReference type="InterPro" id="IPR057246">
    <property type="entry name" value="CARBOXYPEPT_ZN_1"/>
</dbReference>
<dbReference type="PROSITE" id="PS00132">
    <property type="entry name" value="CARBOXYPEPT_ZN_1"/>
    <property type="match status" value="1"/>
</dbReference>
<evidence type="ECO:0000256" key="10">
    <source>
        <dbReference type="SAM" id="SignalP"/>
    </source>
</evidence>
<sequence>MRRRARAVLATASLLVGGLAAAPTTNAQPAGDGGSLLVWQAKVTRAQIPVLLKAGVDGEELGQRPGGDRAVDVELYLTQAQARALRGQGVQLAEKKTPQRTLDRLKAQGDGVFRKYGGPGGLKQEIADTGRAHPSLTKVVSIGKTLKGQDILALKLTKNARHSRDGSKPSVLYLSNQHAREWITPEMTRRLMHYYLDRYGKDRRITRIVDSTELWFVLSANPDGYDYTFQGPGTRLWRKNLRDNDGDGKLGPNDGVDLNRNFPYKWGYDDEGSSPDPSAETYRGKSPGSEPETRAMDAFEKRVHFTYAVNYHSAAELLLYGVGWQVGTSTPDDVLYRALAGTPQKSAIPGYHPELSSELYTTNGEADGHAANVNGTLMFTPEMSTCQTASRTDTSGHWNPADCPSVFSFPDDEKLIQAEFAKNVPFALSVAETAPHADRPSSSVGLDAPDFTPDTFKDSFARDGDQPVAVTARKSLRDKRLNYRIDGGHPRSVPLKPWKGGKRYGGRDNLRFDQYRATVKGGHQGSRVQVWFTGRTAQGRATRSEPFTYTVWHRPPADTLVIADEGGPARQLTAYTEALAAAGRRAVVWDVAKQGAPSALGVLSHFRTAVWYSGAANRPDGQTVLAVRDFLNEGGKLITAGKRAGGDAQVGPALTDDFSQYYLGAYSRTALERPRRFAGSGGLAGVTADLADAPGNPLDAAGSFVPTSEVLKPGEFPQFRSAAAGSYPGLRTPLEPYRGEWMAAARHRDSAWMRLSRTIDLTGARPGDKPSLGFQLSYGTEPDYDNVVVEAHTAGQDDWTTLPEAGGATRTDVPADCPAYLKLHPFLKHYLTVSGDKCLPKGSSGSWNRFTGQSGGWHPVSFDLGAFAGRKAEVVVSYITDPAAGGPGVLIDEAALSSGGRTEPAEGFESSLGAWTVPGAPPGSPGNTGDWARSQALSHSSAAVTTKDTVLFGFGLEQIRDLRQRAAVLHAALRALHS</sequence>
<feature type="chain" id="PRO_5045454176" evidence="10">
    <location>
        <begin position="28"/>
        <end position="978"/>
    </location>
</feature>
<reference evidence="12 13" key="1">
    <citation type="submission" date="2024-06" db="EMBL/GenBank/DDBJ databases">
        <title>The Natural Products Discovery Center: Release of the First 8490 Sequenced Strains for Exploring Actinobacteria Biosynthetic Diversity.</title>
        <authorList>
            <person name="Kalkreuter E."/>
            <person name="Kautsar S.A."/>
            <person name="Yang D."/>
            <person name="Bader C.D."/>
            <person name="Teijaro C.N."/>
            <person name="Fluegel L."/>
            <person name="Davis C.M."/>
            <person name="Simpson J.R."/>
            <person name="Lauterbach L."/>
            <person name="Steele A.D."/>
            <person name="Gui C."/>
            <person name="Meng S."/>
            <person name="Li G."/>
            <person name="Viehrig K."/>
            <person name="Ye F."/>
            <person name="Su P."/>
            <person name="Kiefer A.F."/>
            <person name="Nichols A."/>
            <person name="Cepeda A.J."/>
            <person name="Yan W."/>
            <person name="Fan B."/>
            <person name="Jiang Y."/>
            <person name="Adhikari A."/>
            <person name="Zheng C.-J."/>
            <person name="Schuster L."/>
            <person name="Cowan T.M."/>
            <person name="Smanski M.J."/>
            <person name="Chevrette M.G."/>
            <person name="De Carvalho L.P.S."/>
            <person name="Shen B."/>
        </authorList>
    </citation>
    <scope>NUCLEOTIDE SEQUENCE [LARGE SCALE GENOMIC DNA]</scope>
    <source>
        <strain evidence="12 13">NPDC052347</strain>
    </source>
</reference>
<evidence type="ECO:0000256" key="4">
    <source>
        <dbReference type="ARBA" id="ARBA00022723"/>
    </source>
</evidence>
<evidence type="ECO:0000256" key="6">
    <source>
        <dbReference type="ARBA" id="ARBA00022833"/>
    </source>
</evidence>
<proteinExistence type="inferred from homology"/>
<name>A0ABV3JYQ3_STRON</name>
<keyword evidence="12" id="KW-0121">Carboxypeptidase</keyword>
<dbReference type="SUPFAM" id="SSF53187">
    <property type="entry name" value="Zn-dependent exopeptidases"/>
    <property type="match status" value="1"/>
</dbReference>
<evidence type="ECO:0000256" key="5">
    <source>
        <dbReference type="ARBA" id="ARBA00022801"/>
    </source>
</evidence>
<dbReference type="CDD" id="cd03859">
    <property type="entry name" value="M14_CPT"/>
    <property type="match status" value="1"/>
</dbReference>
<keyword evidence="4" id="KW-0479">Metal-binding</keyword>
<feature type="signal peptide" evidence="10">
    <location>
        <begin position="1"/>
        <end position="27"/>
    </location>
</feature>
<evidence type="ECO:0000256" key="9">
    <source>
        <dbReference type="SAM" id="MobiDB-lite"/>
    </source>
</evidence>
<dbReference type="PROSITE" id="PS52035">
    <property type="entry name" value="PEPTIDASE_M14"/>
    <property type="match status" value="1"/>
</dbReference>
<dbReference type="Proteomes" id="UP001552594">
    <property type="component" value="Unassembled WGS sequence"/>
</dbReference>